<dbReference type="EMBL" id="CP024899">
    <property type="protein sequence ID" value="ATX66972.1"/>
    <property type="molecule type" value="Genomic_DNA"/>
</dbReference>
<organism evidence="1 2">
    <name type="scientific">Roseinatronobacter bogoriensis subsp. barguzinensis</name>
    <dbReference type="NCBI Taxonomy" id="441209"/>
    <lineage>
        <taxon>Bacteria</taxon>
        <taxon>Pseudomonadati</taxon>
        <taxon>Pseudomonadota</taxon>
        <taxon>Alphaproteobacteria</taxon>
        <taxon>Rhodobacterales</taxon>
        <taxon>Paracoccaceae</taxon>
        <taxon>Roseinatronobacter</taxon>
    </lineage>
</organism>
<dbReference type="STRING" id="441209.GCA_001870665_02792"/>
<evidence type="ECO:0008006" key="3">
    <source>
        <dbReference type="Google" id="ProtNLM"/>
    </source>
</evidence>
<gene>
    <name evidence="1" type="ORF">BG454_15040</name>
</gene>
<evidence type="ECO:0000313" key="1">
    <source>
        <dbReference type="EMBL" id="ATX66972.1"/>
    </source>
</evidence>
<dbReference type="Pfam" id="PF13704">
    <property type="entry name" value="Glyco_tranf_2_4"/>
    <property type="match status" value="1"/>
</dbReference>
<dbReference type="Proteomes" id="UP000228948">
    <property type="component" value="Chromosome"/>
</dbReference>
<protein>
    <recommendedName>
        <fullName evidence="3">Glycosyltransferase family 2 protein</fullName>
    </recommendedName>
</protein>
<proteinExistence type="predicted"/>
<reference evidence="1 2" key="1">
    <citation type="submission" date="2017-11" db="EMBL/GenBank/DDBJ databases">
        <title>Revised Sequence and Annotation of the Rhodobaca barguzinensis strain alga05 Genome.</title>
        <authorList>
            <person name="Kopejtka K."/>
            <person name="Tomasch J.M."/>
            <person name="Bunk B."/>
            <person name="Koblizek M."/>
        </authorList>
    </citation>
    <scope>NUCLEOTIDE SEQUENCE [LARGE SCALE GENOMIC DNA]</scope>
    <source>
        <strain evidence="2">alga05</strain>
    </source>
</reference>
<name>A0A2K8KC04_9RHOB</name>
<dbReference type="KEGG" id="rbg:BG454_15040"/>
<sequence>MTKPMRSICAMTTVRNDDLFLTKWIRHYGDALGRENLVVILDGHDQTLPEDAGFLNVIRLPHQPLPRVPAMRRRARVMSKIAGGLFHYFDMVIVTDVDEFIVVDPDLKLGLRDYLSGLDRPPAAISALGLDVGQHLRHEAPLDPDKPFLDQRSYAHVSARYTKPAIATRPLTWGSGMHRIKGRNFRIDRNLFLFHFGMVDFARSTGKTADPDRLATGWEGHLERREKLFSIITNSTPVEGDKYFPIARRRQTWVRPLYALNKPGMIPGDPVVQIPQRFRGLV</sequence>
<accession>A0A2K8KC04</accession>
<keyword evidence="2" id="KW-1185">Reference proteome</keyword>
<dbReference type="AlphaFoldDB" id="A0A2K8KC04"/>
<dbReference type="OrthoDB" id="835336at2"/>
<evidence type="ECO:0000313" key="2">
    <source>
        <dbReference type="Proteomes" id="UP000228948"/>
    </source>
</evidence>